<reference evidence="6" key="1">
    <citation type="submission" date="2016-02" db="EMBL/GenBank/DDBJ databases">
        <title>WGS assembly of Manihot esculenta.</title>
        <authorList>
            <person name="Bredeson J.V."/>
            <person name="Prochnik S.E."/>
            <person name="Lyons J.B."/>
            <person name="Schmutz J."/>
            <person name="Grimwood J."/>
            <person name="Vrebalov J."/>
            <person name="Bart R.S."/>
            <person name="Amuge T."/>
            <person name="Ferguson M.E."/>
            <person name="Green R."/>
            <person name="Putnam N."/>
            <person name="Stites J."/>
            <person name="Rounsley S."/>
            <person name="Rokhsar D.S."/>
        </authorList>
    </citation>
    <scope>NUCLEOTIDE SEQUENCE [LARGE SCALE GENOMIC DNA]</scope>
    <source>
        <tissue evidence="6">Leaf</tissue>
    </source>
</reference>
<proteinExistence type="predicted"/>
<evidence type="ECO:0000256" key="1">
    <source>
        <dbReference type="ARBA" id="ARBA00004123"/>
    </source>
</evidence>
<accession>A0A2C9WBQ2</accession>
<dbReference type="GO" id="GO:0009909">
    <property type="term" value="P:regulation of flower development"/>
    <property type="evidence" value="ECO:0000318"/>
    <property type="project" value="GO_Central"/>
</dbReference>
<protein>
    <recommendedName>
        <fullName evidence="5">CCT domain-containing protein</fullName>
    </recommendedName>
</protein>
<dbReference type="Pfam" id="PF06203">
    <property type="entry name" value="CCT"/>
    <property type="match status" value="1"/>
</dbReference>
<evidence type="ECO:0000259" key="5">
    <source>
        <dbReference type="PROSITE" id="PS51017"/>
    </source>
</evidence>
<evidence type="ECO:0000313" key="6">
    <source>
        <dbReference type="EMBL" id="OAY56501.1"/>
    </source>
</evidence>
<evidence type="ECO:0000256" key="4">
    <source>
        <dbReference type="SAM" id="MobiDB-lite"/>
    </source>
</evidence>
<comment type="subcellular location">
    <subcellularLocation>
        <location evidence="1 3">Nucleus</location>
    </subcellularLocation>
</comment>
<feature type="domain" description="CCT" evidence="5">
    <location>
        <begin position="221"/>
        <end position="263"/>
    </location>
</feature>
<keyword evidence="2 3" id="KW-0539">Nucleus</keyword>
<organism evidence="6">
    <name type="scientific">Manihot esculenta</name>
    <name type="common">Cassava</name>
    <name type="synonym">Jatropha manihot</name>
    <dbReference type="NCBI Taxonomy" id="3983"/>
    <lineage>
        <taxon>Eukaryota</taxon>
        <taxon>Viridiplantae</taxon>
        <taxon>Streptophyta</taxon>
        <taxon>Embryophyta</taxon>
        <taxon>Tracheophyta</taxon>
        <taxon>Spermatophyta</taxon>
        <taxon>Magnoliopsida</taxon>
        <taxon>eudicotyledons</taxon>
        <taxon>Gunneridae</taxon>
        <taxon>Pentapetalae</taxon>
        <taxon>rosids</taxon>
        <taxon>fabids</taxon>
        <taxon>Malpighiales</taxon>
        <taxon>Euphorbiaceae</taxon>
        <taxon>Crotonoideae</taxon>
        <taxon>Manihoteae</taxon>
        <taxon>Manihot</taxon>
    </lineage>
</organism>
<dbReference type="PANTHER" id="PTHR31319">
    <property type="entry name" value="ZINC FINGER PROTEIN CONSTANS-LIKE 4"/>
    <property type="match status" value="1"/>
</dbReference>
<dbReference type="InterPro" id="IPR045281">
    <property type="entry name" value="CONSTANS-like"/>
</dbReference>
<evidence type="ECO:0000256" key="2">
    <source>
        <dbReference type="ARBA" id="ARBA00023242"/>
    </source>
</evidence>
<dbReference type="PROSITE" id="PS51017">
    <property type="entry name" value="CCT"/>
    <property type="match status" value="1"/>
</dbReference>
<feature type="region of interest" description="Disordered" evidence="4">
    <location>
        <begin position="123"/>
        <end position="159"/>
    </location>
</feature>
<sequence length="292" mass="33309">MSSDHYFYDSSFNLSDLFFSDPFPPLYDTDVFQELSNKQNTQYPIRNSNHVDNFSPNMLSSPPSHNQENLSLYQAAPLQPLSDGSSLENGYNNFQMGFEFDSSYSHQLFMAYSHSGVENEAEMKNRSYSSNSSEGNHHFLSQPRFDTLLGSPNYQNQALSSPEDNLLASQTSMVCSNIHLQNTRTAHTTHRSRSYSSPSATESSFMEEANLKVVPYSAEERKARISKYRAKREQRNFTKTIKYACRKALADSRPRIRGRFARNDESGETPKAACSIRHEDAHELWFDGMHGD</sequence>
<dbReference type="GO" id="GO:0005634">
    <property type="term" value="C:nucleus"/>
    <property type="evidence" value="ECO:0000318"/>
    <property type="project" value="GO_Central"/>
</dbReference>
<dbReference type="AlphaFoldDB" id="A0A2C9WBQ2"/>
<gene>
    <name evidence="6" type="ORF">MANES_02G021800</name>
</gene>
<dbReference type="EMBL" id="CM004388">
    <property type="protein sequence ID" value="OAY56501.1"/>
    <property type="molecule type" value="Genomic_DNA"/>
</dbReference>
<dbReference type="InterPro" id="IPR010402">
    <property type="entry name" value="CCT_domain"/>
</dbReference>
<feature type="compositionally biased region" description="Polar residues" evidence="4">
    <location>
        <begin position="150"/>
        <end position="159"/>
    </location>
</feature>
<dbReference type="PANTHER" id="PTHR31319:SF103">
    <property type="entry name" value="CCT MOTIF FAMILY PROTEIN"/>
    <property type="match status" value="1"/>
</dbReference>
<name>A0A2C9WBQ2_MANES</name>
<evidence type="ECO:0000256" key="3">
    <source>
        <dbReference type="PROSITE-ProRule" id="PRU00357"/>
    </source>
</evidence>